<dbReference type="GO" id="GO:0000976">
    <property type="term" value="F:transcription cis-regulatory region binding"/>
    <property type="evidence" value="ECO:0007669"/>
    <property type="project" value="TreeGrafter"/>
</dbReference>
<evidence type="ECO:0000313" key="9">
    <source>
        <dbReference type="EMBL" id="KAH9842104.1"/>
    </source>
</evidence>
<dbReference type="PROSITE" id="PS00463">
    <property type="entry name" value="ZN2_CY6_FUNGAL_1"/>
    <property type="match status" value="1"/>
</dbReference>
<dbReference type="GO" id="GO:0008233">
    <property type="term" value="F:peptidase activity"/>
    <property type="evidence" value="ECO:0007669"/>
    <property type="project" value="UniProtKB-KW"/>
</dbReference>
<name>A0A9W7W5L0_9PEZI</name>
<dbReference type="Gene3D" id="4.10.240.10">
    <property type="entry name" value="Zn(2)-C6 fungal-type DNA-binding domain"/>
    <property type="match status" value="1"/>
</dbReference>
<proteinExistence type="predicted"/>
<evidence type="ECO:0000313" key="10">
    <source>
        <dbReference type="Proteomes" id="UP001138500"/>
    </source>
</evidence>
<dbReference type="Proteomes" id="UP001138500">
    <property type="component" value="Unassembled WGS sequence"/>
</dbReference>
<protein>
    <submittedName>
        <fullName evidence="9">Transcriptional activator of proteases prtT</fullName>
    </submittedName>
</protein>
<evidence type="ECO:0000256" key="7">
    <source>
        <dbReference type="SAM" id="MobiDB-lite"/>
    </source>
</evidence>
<feature type="region of interest" description="Disordered" evidence="7">
    <location>
        <begin position="122"/>
        <end position="143"/>
    </location>
</feature>
<accession>A0A9W7W5L0</accession>
<evidence type="ECO:0000256" key="2">
    <source>
        <dbReference type="ARBA" id="ARBA00022723"/>
    </source>
</evidence>
<dbReference type="GO" id="GO:0000981">
    <property type="term" value="F:DNA-binding transcription factor activity, RNA polymerase II-specific"/>
    <property type="evidence" value="ECO:0007669"/>
    <property type="project" value="InterPro"/>
</dbReference>
<dbReference type="GO" id="GO:0006351">
    <property type="term" value="P:DNA-templated transcription"/>
    <property type="evidence" value="ECO:0007669"/>
    <property type="project" value="InterPro"/>
</dbReference>
<dbReference type="Pfam" id="PF00172">
    <property type="entry name" value="Zn_clus"/>
    <property type="match status" value="1"/>
</dbReference>
<dbReference type="Pfam" id="PF04082">
    <property type="entry name" value="Fungal_trans"/>
    <property type="match status" value="1"/>
</dbReference>
<dbReference type="SMART" id="SM00066">
    <property type="entry name" value="GAL4"/>
    <property type="match status" value="1"/>
</dbReference>
<keyword evidence="4" id="KW-0238">DNA-binding</keyword>
<feature type="region of interest" description="Disordered" evidence="7">
    <location>
        <begin position="1"/>
        <end position="28"/>
    </location>
</feature>
<dbReference type="CDD" id="cd12148">
    <property type="entry name" value="fungal_TF_MHR"/>
    <property type="match status" value="1"/>
</dbReference>
<dbReference type="OrthoDB" id="1925334at2759"/>
<dbReference type="GO" id="GO:0008270">
    <property type="term" value="F:zinc ion binding"/>
    <property type="evidence" value="ECO:0007669"/>
    <property type="project" value="InterPro"/>
</dbReference>
<evidence type="ECO:0000256" key="3">
    <source>
        <dbReference type="ARBA" id="ARBA00023015"/>
    </source>
</evidence>
<feature type="domain" description="Zn(2)-C6 fungal-type" evidence="8">
    <location>
        <begin position="37"/>
        <end position="69"/>
    </location>
</feature>
<evidence type="ECO:0000256" key="6">
    <source>
        <dbReference type="ARBA" id="ARBA00023242"/>
    </source>
</evidence>
<dbReference type="InterPro" id="IPR051089">
    <property type="entry name" value="prtT"/>
</dbReference>
<keyword evidence="2" id="KW-0479">Metal-binding</keyword>
<keyword evidence="5" id="KW-0804">Transcription</keyword>
<reference evidence="9 10" key="1">
    <citation type="journal article" date="2018" name="IMA Fungus">
        <title>IMA Genome-F 10: Nine draft genome sequences of Claviceps purpurea s.lat., including C. arundinis, C. humidiphila, and C. cf. spartinae, pseudomolecules for the pitch canker pathogen Fusarium circinatum, draft genome of Davidsoniella eucalypti, Grosmannia galeiformis, Quambalaria eucalypti, and Teratosphaeria destructans.</title>
        <authorList>
            <person name="Wingfield B.D."/>
            <person name="Liu M."/>
            <person name="Nguyen H.D."/>
            <person name="Lane F.A."/>
            <person name="Morgan S.W."/>
            <person name="De Vos L."/>
            <person name="Wilken P.M."/>
            <person name="Duong T.A."/>
            <person name="Aylward J."/>
            <person name="Coetzee M.P."/>
            <person name="Dadej K."/>
            <person name="De Beer Z.W."/>
            <person name="Findlay W."/>
            <person name="Havenga M."/>
            <person name="Kolarik M."/>
            <person name="Menzies J.G."/>
            <person name="Naidoo K."/>
            <person name="Pochopski O."/>
            <person name="Shoukouhi P."/>
            <person name="Santana Q.C."/>
            <person name="Seifert K.A."/>
            <person name="Soal N."/>
            <person name="Steenkamp E.T."/>
            <person name="Tatham C.T."/>
            <person name="van der Nest M.A."/>
            <person name="Wingfield M.J."/>
        </authorList>
    </citation>
    <scope>NUCLEOTIDE SEQUENCE [LARGE SCALE GENOMIC DNA]</scope>
    <source>
        <strain evidence="9">CMW44962</strain>
    </source>
</reference>
<evidence type="ECO:0000259" key="8">
    <source>
        <dbReference type="PROSITE" id="PS50048"/>
    </source>
</evidence>
<dbReference type="PANTHER" id="PTHR31845">
    <property type="entry name" value="FINGER DOMAIN PROTEIN, PUTATIVE-RELATED"/>
    <property type="match status" value="1"/>
</dbReference>
<dbReference type="CDD" id="cd00067">
    <property type="entry name" value="GAL4"/>
    <property type="match status" value="1"/>
</dbReference>
<dbReference type="SUPFAM" id="SSF57701">
    <property type="entry name" value="Zn2/Cys6 DNA-binding domain"/>
    <property type="match status" value="1"/>
</dbReference>
<organism evidence="9 10">
    <name type="scientific">Teratosphaeria destructans</name>
    <dbReference type="NCBI Taxonomy" id="418781"/>
    <lineage>
        <taxon>Eukaryota</taxon>
        <taxon>Fungi</taxon>
        <taxon>Dikarya</taxon>
        <taxon>Ascomycota</taxon>
        <taxon>Pezizomycotina</taxon>
        <taxon>Dothideomycetes</taxon>
        <taxon>Dothideomycetidae</taxon>
        <taxon>Mycosphaerellales</taxon>
        <taxon>Teratosphaeriaceae</taxon>
        <taxon>Teratosphaeria</taxon>
    </lineage>
</organism>
<dbReference type="PANTHER" id="PTHR31845:SF17">
    <property type="entry name" value="ZN(II)2CYS6 TRANSCRIPTION FACTOR (EUROFUNG)"/>
    <property type="match status" value="1"/>
</dbReference>
<evidence type="ECO:0000256" key="4">
    <source>
        <dbReference type="ARBA" id="ARBA00023125"/>
    </source>
</evidence>
<reference evidence="9 10" key="2">
    <citation type="journal article" date="2021" name="Curr. Genet.">
        <title>Genetic response to nitrogen starvation in the aggressive Eucalyptus foliar pathogen Teratosphaeria destructans.</title>
        <authorList>
            <person name="Havenga M."/>
            <person name="Wingfield B.D."/>
            <person name="Wingfield M.J."/>
            <person name="Dreyer L.L."/>
            <person name="Roets F."/>
            <person name="Aylward J."/>
        </authorList>
    </citation>
    <scope>NUCLEOTIDE SEQUENCE [LARGE SCALE GENOMIC DNA]</scope>
    <source>
        <strain evidence="9">CMW44962</strain>
    </source>
</reference>
<keyword evidence="6" id="KW-0539">Nucleus</keyword>
<sequence>MSLRAMGASPGGEDVANPRKRRKRADVESGVARQHGACATCRKLKVKCDFPDGEGLGVCSRCHRLQLTCLRETKFWTNTDEAAMRTELTIVKLERALEDVLEKLNMPALDLYASEAMISSGQPPALTRPHSPEPAEHVREASPGPLNCLMEATQLSGMRSQLRRVQQRRKGGMRRRDHDLVSKGIITVEEAETLLDIFKKTHSQHLYSASVPAESTIETIRTSSTVLFTAIMLVVASHIPGKEELHETCHSMFRGLVSSVMFDRFHSLDDIRGLCIAAFWQPYLCWKLTGLSIRMATELNLHHAFYEVTHDQSLTESQRTECLEKARLWHLLVLLDHQSSVTYGRPSITSETRHAKDFAPFLASEHATSADAMLTAQITCCSIMSRAFDHFGLEPKRTMLDDDGTVMVLTRFVEEIRVWKEKWLWWPTAGSIDDPPRNIKVQHEFCYLVLHSLALRGRPLDRIADLPFSLRPLALKAVEAAHDVLQHFIDHPGYREAMVALPLYLPSMIAYAVVFLLKLANRWHALGISINPSTTTIPLIESIIRLLRGCKAGKNHMVFSMASGFERMLNQLRHAHAAGAINGHARTSSSYAALKPGGRAPATPMSILELAGTDASACAPTQVDFTMQQIAPQSSSLSNYDDWSLQDLDFWSVSMGYDLLGPSGQGLPLLDFSLG</sequence>
<dbReference type="EMBL" id="RIBY02000469">
    <property type="protein sequence ID" value="KAH9842104.1"/>
    <property type="molecule type" value="Genomic_DNA"/>
</dbReference>
<dbReference type="AlphaFoldDB" id="A0A9W7W5L0"/>
<keyword evidence="9" id="KW-0378">Hydrolase</keyword>
<evidence type="ECO:0000256" key="5">
    <source>
        <dbReference type="ARBA" id="ARBA00023163"/>
    </source>
</evidence>
<feature type="compositionally biased region" description="Basic and acidic residues" evidence="7">
    <location>
        <begin position="130"/>
        <end position="140"/>
    </location>
</feature>
<gene>
    <name evidence="9" type="ORF">Tdes44962_MAKER07709</name>
</gene>
<dbReference type="PROSITE" id="PS50048">
    <property type="entry name" value="ZN2_CY6_FUNGAL_2"/>
    <property type="match status" value="1"/>
</dbReference>
<keyword evidence="3" id="KW-0805">Transcription regulation</keyword>
<comment type="subcellular location">
    <subcellularLocation>
        <location evidence="1">Nucleus</location>
    </subcellularLocation>
</comment>
<dbReference type="InterPro" id="IPR036864">
    <property type="entry name" value="Zn2-C6_fun-type_DNA-bd_sf"/>
</dbReference>
<dbReference type="InterPro" id="IPR007219">
    <property type="entry name" value="XnlR_reg_dom"/>
</dbReference>
<keyword evidence="9" id="KW-0645">Protease</keyword>
<comment type="caution">
    <text evidence="9">The sequence shown here is derived from an EMBL/GenBank/DDBJ whole genome shotgun (WGS) entry which is preliminary data.</text>
</comment>
<keyword evidence="10" id="KW-1185">Reference proteome</keyword>
<dbReference type="GO" id="GO:0006508">
    <property type="term" value="P:proteolysis"/>
    <property type="evidence" value="ECO:0007669"/>
    <property type="project" value="UniProtKB-KW"/>
</dbReference>
<dbReference type="GO" id="GO:0005634">
    <property type="term" value="C:nucleus"/>
    <property type="evidence" value="ECO:0007669"/>
    <property type="project" value="UniProtKB-SubCell"/>
</dbReference>
<evidence type="ECO:0000256" key="1">
    <source>
        <dbReference type="ARBA" id="ARBA00004123"/>
    </source>
</evidence>
<dbReference type="SMART" id="SM00906">
    <property type="entry name" value="Fungal_trans"/>
    <property type="match status" value="1"/>
</dbReference>
<dbReference type="InterPro" id="IPR001138">
    <property type="entry name" value="Zn2Cys6_DnaBD"/>
</dbReference>